<evidence type="ECO:0000256" key="2">
    <source>
        <dbReference type="ARBA" id="ARBA00022771"/>
    </source>
</evidence>
<dbReference type="GO" id="GO:0008270">
    <property type="term" value="F:zinc ion binding"/>
    <property type="evidence" value="ECO:0007669"/>
    <property type="project" value="UniProtKB-KW"/>
</dbReference>
<evidence type="ECO:0000256" key="4">
    <source>
        <dbReference type="PROSITE-ProRule" id="PRU00175"/>
    </source>
</evidence>
<dbReference type="InterPro" id="IPR013083">
    <property type="entry name" value="Znf_RING/FYVE/PHD"/>
</dbReference>
<evidence type="ECO:0000313" key="6">
    <source>
        <dbReference type="EMBL" id="KAI8577357.1"/>
    </source>
</evidence>
<dbReference type="InterPro" id="IPR001841">
    <property type="entry name" value="Znf_RING"/>
</dbReference>
<dbReference type="InterPro" id="IPR018957">
    <property type="entry name" value="Znf_C3HC4_RING-type"/>
</dbReference>
<reference evidence="6" key="1">
    <citation type="submission" date="2021-06" db="EMBL/GenBank/DDBJ databases">
        <authorList>
            <consortium name="DOE Joint Genome Institute"/>
            <person name="Mondo S.J."/>
            <person name="Amses K.R."/>
            <person name="Simmons D.R."/>
            <person name="Longcore J.E."/>
            <person name="Seto K."/>
            <person name="Alves G.H."/>
            <person name="Bonds A.E."/>
            <person name="Quandt C.A."/>
            <person name="Davis W.J."/>
            <person name="Chang Y."/>
            <person name="Letcher P.M."/>
            <person name="Powell M.J."/>
            <person name="Kuo A."/>
            <person name="Labutti K."/>
            <person name="Pangilinan J."/>
            <person name="Andreopoulos W."/>
            <person name="Tritt A."/>
            <person name="Riley R."/>
            <person name="Hundley H."/>
            <person name="Johnson J."/>
            <person name="Lipzen A."/>
            <person name="Barry K."/>
            <person name="Berbee M.L."/>
            <person name="Buchler N.E."/>
            <person name="Grigoriev I.V."/>
            <person name="Spatafora J.W."/>
            <person name="Stajich J.E."/>
            <person name="James T.Y."/>
        </authorList>
    </citation>
    <scope>NUCLEOTIDE SEQUENCE</scope>
    <source>
        <strain evidence="6">AG</strain>
    </source>
</reference>
<dbReference type="GeneID" id="75918437"/>
<keyword evidence="1" id="KW-0479">Metal-binding</keyword>
<evidence type="ECO:0000259" key="5">
    <source>
        <dbReference type="PROSITE" id="PS50089"/>
    </source>
</evidence>
<keyword evidence="7" id="KW-1185">Reference proteome</keyword>
<feature type="domain" description="RING-type" evidence="5">
    <location>
        <begin position="296"/>
        <end position="335"/>
    </location>
</feature>
<sequence>MSQPIFRSRARASWNQLRASFNKTPSSSYIRFDSGVEETVIYKVEKIQWEHKNIPLLQNTIRKLIVENEDYQDEEFESALQLIRSSGSGTQKTCKNGIDDLFDNSRTLKTSQQISKKDDHNMVEFIMAFYLALHVNRQSEKTGNTTRQSRYICHSQEDNYFIFQFVSKSYQSRLSNADPTSRALMTKFEDSLPLIYNRNNITISNIRTLLGIEDALTQLNQYMDSQFQFLKECCDILQSSLLDEFMEKQHLVSKLNDTEKYLRNCEFETRQAMDKMLDHLKIAAAASLPPIVNFVCSKCHASMASPDQISYCLHTFCASCAENMRQTMALACPVCYQPLTDNGQLDKEAMKKFIDLYSSRHEKPSVNNAKINDFKTKCKRWTRKSLQLLSVPRMKNQGAPDATDRAVTGTVSGTSYEVGIATTSSKLLDSICII</sequence>
<dbReference type="Pfam" id="PF00097">
    <property type="entry name" value="zf-C3HC4"/>
    <property type="match status" value="1"/>
</dbReference>
<dbReference type="SUPFAM" id="SSF57850">
    <property type="entry name" value="RING/U-box"/>
    <property type="match status" value="1"/>
</dbReference>
<dbReference type="Proteomes" id="UP001206595">
    <property type="component" value="Unassembled WGS sequence"/>
</dbReference>
<dbReference type="AlphaFoldDB" id="A0AAD5E5Q8"/>
<proteinExistence type="predicted"/>
<dbReference type="PROSITE" id="PS00518">
    <property type="entry name" value="ZF_RING_1"/>
    <property type="match status" value="1"/>
</dbReference>
<accession>A0AAD5E5Q8</accession>
<protein>
    <recommendedName>
        <fullName evidence="5">RING-type domain-containing protein</fullName>
    </recommendedName>
</protein>
<keyword evidence="2 4" id="KW-0863">Zinc-finger</keyword>
<dbReference type="InterPro" id="IPR017907">
    <property type="entry name" value="Znf_RING_CS"/>
</dbReference>
<evidence type="ECO:0000313" key="7">
    <source>
        <dbReference type="Proteomes" id="UP001206595"/>
    </source>
</evidence>
<keyword evidence="3" id="KW-0862">Zinc</keyword>
<evidence type="ECO:0000256" key="1">
    <source>
        <dbReference type="ARBA" id="ARBA00022723"/>
    </source>
</evidence>
<evidence type="ECO:0000256" key="3">
    <source>
        <dbReference type="ARBA" id="ARBA00022833"/>
    </source>
</evidence>
<organism evidence="6 7">
    <name type="scientific">Umbelopsis ramanniana AG</name>
    <dbReference type="NCBI Taxonomy" id="1314678"/>
    <lineage>
        <taxon>Eukaryota</taxon>
        <taxon>Fungi</taxon>
        <taxon>Fungi incertae sedis</taxon>
        <taxon>Mucoromycota</taxon>
        <taxon>Mucoromycotina</taxon>
        <taxon>Umbelopsidomycetes</taxon>
        <taxon>Umbelopsidales</taxon>
        <taxon>Umbelopsidaceae</taxon>
        <taxon>Umbelopsis</taxon>
    </lineage>
</organism>
<comment type="caution">
    <text evidence="6">The sequence shown here is derived from an EMBL/GenBank/DDBJ whole genome shotgun (WGS) entry which is preliminary data.</text>
</comment>
<dbReference type="EMBL" id="MU620941">
    <property type="protein sequence ID" value="KAI8577357.1"/>
    <property type="molecule type" value="Genomic_DNA"/>
</dbReference>
<dbReference type="Gene3D" id="3.30.40.10">
    <property type="entry name" value="Zinc/RING finger domain, C3HC4 (zinc finger)"/>
    <property type="match status" value="1"/>
</dbReference>
<gene>
    <name evidence="6" type="ORF">K450DRAFT_273822</name>
</gene>
<name>A0AAD5E5Q8_UMBRA</name>
<dbReference type="RefSeq" id="XP_051442361.1">
    <property type="nucleotide sequence ID" value="XM_051593095.1"/>
</dbReference>
<reference evidence="6" key="2">
    <citation type="journal article" date="2022" name="Proc. Natl. Acad. Sci. U.S.A.">
        <title>Diploid-dominant life cycles characterize the early evolution of Fungi.</title>
        <authorList>
            <person name="Amses K.R."/>
            <person name="Simmons D.R."/>
            <person name="Longcore J.E."/>
            <person name="Mondo S.J."/>
            <person name="Seto K."/>
            <person name="Jeronimo G.H."/>
            <person name="Bonds A.E."/>
            <person name="Quandt C.A."/>
            <person name="Davis W.J."/>
            <person name="Chang Y."/>
            <person name="Federici B.A."/>
            <person name="Kuo A."/>
            <person name="LaButti K."/>
            <person name="Pangilinan J."/>
            <person name="Andreopoulos W."/>
            <person name="Tritt A."/>
            <person name="Riley R."/>
            <person name="Hundley H."/>
            <person name="Johnson J."/>
            <person name="Lipzen A."/>
            <person name="Barry K."/>
            <person name="Lang B.F."/>
            <person name="Cuomo C.A."/>
            <person name="Buchler N.E."/>
            <person name="Grigoriev I.V."/>
            <person name="Spatafora J.W."/>
            <person name="Stajich J.E."/>
            <person name="James T.Y."/>
        </authorList>
    </citation>
    <scope>NUCLEOTIDE SEQUENCE</scope>
    <source>
        <strain evidence="6">AG</strain>
    </source>
</reference>
<dbReference type="PROSITE" id="PS50089">
    <property type="entry name" value="ZF_RING_2"/>
    <property type="match status" value="1"/>
</dbReference>